<keyword evidence="8" id="KW-1185">Reference proteome</keyword>
<evidence type="ECO:0000256" key="4">
    <source>
        <dbReference type="ARBA" id="ARBA00022989"/>
    </source>
</evidence>
<organism evidence="7 8">
    <name type="scientific">Saccharomycodes ludwigii</name>
    <dbReference type="NCBI Taxonomy" id="36035"/>
    <lineage>
        <taxon>Eukaryota</taxon>
        <taxon>Fungi</taxon>
        <taxon>Dikarya</taxon>
        <taxon>Ascomycota</taxon>
        <taxon>Saccharomycotina</taxon>
        <taxon>Saccharomycetes</taxon>
        <taxon>Saccharomycodales</taxon>
        <taxon>Saccharomycodaceae</taxon>
        <taxon>Saccharomycodes</taxon>
    </lineage>
</organism>
<dbReference type="HAMAP" id="MF_00155">
    <property type="entry name" value="CtaG"/>
    <property type="match status" value="1"/>
</dbReference>
<dbReference type="SUPFAM" id="SSF110111">
    <property type="entry name" value="Ctag/Cox11"/>
    <property type="match status" value="1"/>
</dbReference>
<keyword evidence="3 6" id="KW-0812">Transmembrane</keyword>
<dbReference type="Gene3D" id="2.60.370.10">
    <property type="entry name" value="Ctag/Cox11"/>
    <property type="match status" value="1"/>
</dbReference>
<keyword evidence="4 6" id="KW-1133">Transmembrane helix</keyword>
<reference evidence="8" key="1">
    <citation type="submission" date="2018-06" db="EMBL/GenBank/DDBJ databases">
        <authorList>
            <person name="Guldener U."/>
        </authorList>
    </citation>
    <scope>NUCLEOTIDE SEQUENCE [LARGE SCALE GENOMIC DNA]</scope>
    <source>
        <strain evidence="8">UTAD17</strain>
    </source>
</reference>
<dbReference type="FunFam" id="2.60.370.10:FF:000001">
    <property type="entry name" value="COX11 cytochrome c oxidase assembly homolog"/>
    <property type="match status" value="1"/>
</dbReference>
<dbReference type="GO" id="GO:0005507">
    <property type="term" value="F:copper ion binding"/>
    <property type="evidence" value="ECO:0007669"/>
    <property type="project" value="InterPro"/>
</dbReference>
<feature type="transmembrane region" description="Helical" evidence="6">
    <location>
        <begin position="114"/>
        <end position="133"/>
    </location>
</feature>
<dbReference type="Pfam" id="PF04442">
    <property type="entry name" value="CtaG_Cox11"/>
    <property type="match status" value="1"/>
</dbReference>
<evidence type="ECO:0000256" key="6">
    <source>
        <dbReference type="SAM" id="Phobius"/>
    </source>
</evidence>
<protein>
    <submittedName>
        <fullName evidence="7">Related to Cytochrome c oxidase assembly protein COX11, mitochondrial</fullName>
    </submittedName>
</protein>
<comment type="function">
    <text evidence="1">Exerts its effect at some terminal stage of cytochrome c oxidase synthesis, probably by being involved in the insertion of the copper B into subunit I.</text>
</comment>
<evidence type="ECO:0000256" key="1">
    <source>
        <dbReference type="ARBA" id="ARBA00004007"/>
    </source>
</evidence>
<comment type="subcellular location">
    <subcellularLocation>
        <location evidence="2">Mitochondrion inner membrane</location>
        <topology evidence="2">Single-pass membrane protein</topology>
        <orientation evidence="2">Intermembrane side</orientation>
    </subcellularLocation>
</comment>
<dbReference type="PANTHER" id="PTHR21320:SF3">
    <property type="entry name" value="CYTOCHROME C OXIDASE ASSEMBLY PROTEIN COX11, MITOCHONDRIAL-RELATED"/>
    <property type="match status" value="1"/>
</dbReference>
<proteinExistence type="inferred from homology"/>
<dbReference type="Proteomes" id="UP000262825">
    <property type="component" value="Unassembled WGS sequence"/>
</dbReference>
<evidence type="ECO:0000256" key="2">
    <source>
        <dbReference type="ARBA" id="ARBA00004243"/>
    </source>
</evidence>
<dbReference type="GO" id="GO:0005759">
    <property type="term" value="C:mitochondrial matrix"/>
    <property type="evidence" value="ECO:0007669"/>
    <property type="project" value="UniProtKB-ARBA"/>
</dbReference>
<dbReference type="VEuPathDB" id="FungiDB:SCODWIG_01103"/>
<evidence type="ECO:0000313" key="7">
    <source>
        <dbReference type="EMBL" id="SSD59342.1"/>
    </source>
</evidence>
<dbReference type="EMBL" id="UFAJ01000127">
    <property type="protein sequence ID" value="SSD59342.1"/>
    <property type="molecule type" value="Genomic_DNA"/>
</dbReference>
<dbReference type="InterPro" id="IPR007533">
    <property type="entry name" value="Cyt_c_oxidase_assmbl_CtaG"/>
</dbReference>
<evidence type="ECO:0000256" key="5">
    <source>
        <dbReference type="ARBA" id="ARBA00023136"/>
    </source>
</evidence>
<dbReference type="InterPro" id="IPR023471">
    <property type="entry name" value="CtaG/Cox11_dom_sf"/>
</dbReference>
<dbReference type="OrthoDB" id="1704689at2759"/>
<dbReference type="NCBIfam" id="NF003465">
    <property type="entry name" value="PRK05089.1"/>
    <property type="match status" value="1"/>
</dbReference>
<sequence>MYKFVTNKSGTIHKNFTGLLSLCSKYHTKKISPPSVFNNRVLLGSITYKIIPVTSARSYHATQQLLFKTTRVTFNNKKTVDPRTTLLNKLTREEIKSLRDMKKEKEQKYKDRTAANYFISVMVLFLGLAYAAVPLYRAICARTGFGGIPITDRRKFTDDKLVPVASDKRIRISFTSEVSQILPWKFTPEQREVYVLPGETALAFYKAKNYSDKDIIGMATYSITPGEAAQYFNKIQCFCFEEQKLNAGEEVDMPVFFFIDPDFANDPQMRNIDDIVLHYTFFKAHYANNGAVSIHNITDNNTVDENNKVPQVIDTSKVE</sequence>
<accession>A0A376B400</accession>
<evidence type="ECO:0000313" key="8">
    <source>
        <dbReference type="Proteomes" id="UP000262825"/>
    </source>
</evidence>
<gene>
    <name evidence="7" type="ORF">SCODWIG_01103</name>
</gene>
<evidence type="ECO:0000256" key="3">
    <source>
        <dbReference type="ARBA" id="ARBA00022692"/>
    </source>
</evidence>
<name>A0A376B400_9ASCO</name>
<dbReference type="GO" id="GO:0005743">
    <property type="term" value="C:mitochondrial inner membrane"/>
    <property type="evidence" value="ECO:0007669"/>
    <property type="project" value="UniProtKB-SubCell"/>
</dbReference>
<keyword evidence="5 6" id="KW-0472">Membrane</keyword>
<dbReference type="PANTHER" id="PTHR21320">
    <property type="entry name" value="CYTOCHROME C OXIDASE ASSEMBLY PROTEIN COX11-RELATED"/>
    <property type="match status" value="1"/>
</dbReference>
<dbReference type="AlphaFoldDB" id="A0A376B400"/>